<name>A0AAJ4N6J6_AGRTU</name>
<accession>A0AAJ4N6J6</accession>
<evidence type="ECO:0000259" key="1">
    <source>
        <dbReference type="Pfam" id="PF00700"/>
    </source>
</evidence>
<evidence type="ECO:0000313" key="2">
    <source>
        <dbReference type="EMBL" id="QTG15562.1"/>
    </source>
</evidence>
<proteinExistence type="predicted"/>
<protein>
    <recommendedName>
        <fullName evidence="1">Flagellin C-terminal domain-containing protein</fullName>
    </recommendedName>
</protein>
<dbReference type="Pfam" id="PF00700">
    <property type="entry name" value="Flagellin_C"/>
    <property type="match status" value="1"/>
</dbReference>
<dbReference type="SUPFAM" id="SSF64518">
    <property type="entry name" value="Phase 1 flagellin"/>
    <property type="match status" value="1"/>
</dbReference>
<feature type="domain" description="Flagellin C-terminal" evidence="1">
    <location>
        <begin position="131"/>
        <end position="215"/>
    </location>
</feature>
<dbReference type="Gene3D" id="1.20.1330.10">
    <property type="entry name" value="f41 fragment of flagellin, N-terminal domain"/>
    <property type="match status" value="1"/>
</dbReference>
<reference evidence="2" key="1">
    <citation type="submission" date="2020-02" db="EMBL/GenBank/DDBJ databases">
        <title>Unexpected conservation and global transmission of agrobacterial virulence plasmids.</title>
        <authorList>
            <person name="Weisberg A.J."/>
            <person name="Davis E.W. II"/>
            <person name="Tabima J.R."/>
            <person name="Belcher M.S."/>
            <person name="Miller M."/>
            <person name="Kuo C.-H."/>
            <person name="Loper J.E."/>
            <person name="Grunwald N.J."/>
            <person name="Putnam M.L."/>
            <person name="Chang J.H."/>
        </authorList>
    </citation>
    <scope>NUCLEOTIDE SEQUENCE</scope>
    <source>
        <strain evidence="2">Q15/94</strain>
    </source>
</reference>
<organism evidence="2 3">
    <name type="scientific">Agrobacterium tumefaciens</name>
    <dbReference type="NCBI Taxonomy" id="358"/>
    <lineage>
        <taxon>Bacteria</taxon>
        <taxon>Pseudomonadati</taxon>
        <taxon>Pseudomonadota</taxon>
        <taxon>Alphaproteobacteria</taxon>
        <taxon>Hyphomicrobiales</taxon>
        <taxon>Rhizobiaceae</taxon>
        <taxon>Rhizobium/Agrobacterium group</taxon>
        <taxon>Agrobacterium</taxon>
        <taxon>Agrobacterium tumefaciens complex</taxon>
    </lineage>
</organism>
<dbReference type="Proteomes" id="UP000663946">
    <property type="component" value="Chromosome 2"/>
</dbReference>
<sequence>MNMIYHGKNEAVDASQQVFSFLIGYAAGKVQTMDVSAMNTLLLNDDFGSYPTTYPGEFNPEKTLFDGSDIIDAPGSLTPAAIYWYNIPVSNPVTGDPESYPVSPTYILQSIENHVDRFGSDRQGLYSNLVANIDSKIQQLTSKMAYVGSVQSALDLYDENNKKRIGVATRGIGLLVDADMDAMSVKLRALETQQQLAINGLQIANSQPSTLLQLFQ</sequence>
<gene>
    <name evidence="2" type="ORF">G6M86_20150</name>
</gene>
<dbReference type="EMBL" id="CP049217">
    <property type="protein sequence ID" value="QTG15562.1"/>
    <property type="molecule type" value="Genomic_DNA"/>
</dbReference>
<evidence type="ECO:0000313" key="3">
    <source>
        <dbReference type="Proteomes" id="UP000663946"/>
    </source>
</evidence>
<dbReference type="InterPro" id="IPR046358">
    <property type="entry name" value="Flagellin_C"/>
</dbReference>
<dbReference type="AlphaFoldDB" id="A0AAJ4N6J6"/>